<dbReference type="Gene3D" id="3.40.395.10">
    <property type="entry name" value="Adenoviral Proteinase, Chain A"/>
    <property type="match status" value="1"/>
</dbReference>
<name>W2ZQ23_PHYNI</name>
<keyword evidence="3" id="KW-0378">Hydrolase</keyword>
<dbReference type="Pfam" id="PF21599">
    <property type="entry name" value="ZSWIM3_N"/>
    <property type="match status" value="1"/>
</dbReference>
<feature type="compositionally biased region" description="Low complexity" evidence="5">
    <location>
        <begin position="815"/>
        <end position="828"/>
    </location>
</feature>
<evidence type="ECO:0000313" key="8">
    <source>
        <dbReference type="EMBL" id="ETP49477.1"/>
    </source>
</evidence>
<dbReference type="InterPro" id="IPR003653">
    <property type="entry name" value="Peptidase_C48_C"/>
</dbReference>
<feature type="region of interest" description="Disordered" evidence="5">
    <location>
        <begin position="798"/>
        <end position="870"/>
    </location>
</feature>
<dbReference type="Proteomes" id="UP000018948">
    <property type="component" value="Unassembled WGS sequence"/>
</dbReference>
<evidence type="ECO:0000256" key="2">
    <source>
        <dbReference type="ARBA" id="ARBA00022670"/>
    </source>
</evidence>
<dbReference type="SUPFAM" id="SSF54001">
    <property type="entry name" value="Cysteine proteinases"/>
    <property type="match status" value="1"/>
</dbReference>
<keyword evidence="4" id="KW-0479">Metal-binding</keyword>
<dbReference type="GO" id="GO:0008270">
    <property type="term" value="F:zinc ion binding"/>
    <property type="evidence" value="ECO:0007669"/>
    <property type="project" value="UniProtKB-KW"/>
</dbReference>
<dbReference type="InterPro" id="IPR048325">
    <property type="entry name" value="ZSWIM3_N"/>
</dbReference>
<gene>
    <name evidence="8" type="ORF">F442_05025</name>
</gene>
<dbReference type="Pfam" id="PF02902">
    <property type="entry name" value="Peptidase_C48"/>
    <property type="match status" value="1"/>
</dbReference>
<dbReference type="InterPro" id="IPR038765">
    <property type="entry name" value="Papain-like_cys_pep_sf"/>
</dbReference>
<dbReference type="InterPro" id="IPR052579">
    <property type="entry name" value="Zinc_finger_SWIM"/>
</dbReference>
<dbReference type="GO" id="GO:0006508">
    <property type="term" value="P:proteolysis"/>
    <property type="evidence" value="ECO:0007669"/>
    <property type="project" value="UniProtKB-KW"/>
</dbReference>
<dbReference type="PANTHER" id="PTHR31569">
    <property type="entry name" value="SWIM-TYPE DOMAIN-CONTAINING PROTEIN"/>
    <property type="match status" value="1"/>
</dbReference>
<organism evidence="8 9">
    <name type="scientific">Phytophthora nicotianae P10297</name>
    <dbReference type="NCBI Taxonomy" id="1317064"/>
    <lineage>
        <taxon>Eukaryota</taxon>
        <taxon>Sar</taxon>
        <taxon>Stramenopiles</taxon>
        <taxon>Oomycota</taxon>
        <taxon>Peronosporomycetes</taxon>
        <taxon>Peronosporales</taxon>
        <taxon>Peronosporaceae</taxon>
        <taxon>Phytophthora</taxon>
    </lineage>
</organism>
<feature type="compositionally biased region" description="Polar residues" evidence="5">
    <location>
        <begin position="799"/>
        <end position="814"/>
    </location>
</feature>
<sequence length="1304" mass="148734">MATVDGSGYEARRFQREKKNTQLNYMYATLGMEPTTAATTTSFENGEDEDDDEICGSTTESEARLSSLPPPTEYQPRKRASKHLEELASLRNESDEIVNVVPPFKLSDGVQSWDEFNQELEEYKRKNHLKFRIRRSEKTALYNSTHEDQMPTVFEWTHKIYRCTHGVTQGSRSKGHRNQQSRYNDCKARITAVVTRESGYTHKIVIRNENHTHSHPRGPTQTSSYLTTNAMPLDEQDREDVKTLADARVSSSYIARLLNDRFGCKVTPQQARNFIRSITGKESGEDQMDVTCGVVMQTKVQKLMFERWGETLAMDFTHGTNNRVYHLGSLVVTTATGRGFPVVDFICLNEQAATISTVLEYFKEKNPRWKDVTTVVIDKDFVEWQVLEKCFPNTNIFLCQLHAISYWKKVMKRPAYRLKMSQREELLQMMTKLLYSATKDAYKSGYQELKRYCTKNWNSCRVMWANFARGKHFTAGNTTTNRIESNWNQLKMLLGMKTRIDKTIAGLLQHHMTIMEQIVSELDKQHSSSRLPRTVPLFLQAVASRLSNNMLEKVKKEWEGFVNQADVTSCEQSLTSWVWNVHCSHQTFRCHDLDWVCTCLFYTSNHLPCRHLMLVASKYREHDKLPANAIHNRWSTVSALDIKDELVIAAASLQKVVSMSKLRLPKRLPNETDETEASASTKGVNEVVYVRLRRNERANKIVLSSAEKYCYAKAMLEPLLEHLSGLSSAYFYDELCAWKETVEVGLRRFSKASGGHDVDTDGRTDGENASDTGVLSMLDRADAIGTAKLMEEMEMANVDSVTEASSDSDVPQTQPAAVSVVSTPAAATKSEAEESLQQERVLPISQEATATIPTSRGRESEDEADRKPARQVDIISMPKPKRRINSRAITKQLRQTTLVPERLALHKYPSKLSVTLEELVAWARNTPNMKFVLETMNKYPVLLEDAYLRTHTIVCGWEANRPAEYMHNFAIPVDLTRSMQAAITTAKREQCKPDELDESVKKHGIVLDMVASIDPQIWKFSGAYIGSLVGFHAIKTKGHMWFEDRKWLEQNWLKLPSNQIAHGVYGAVWKRNDHFREHFGRAVSGWLNDSHIDFCLRTLGSVVGNCYVISSLLWIVGWPSIPKAALARTKFILHAVNLDSSHWGIIMVHLQATSDTVLRAHVYMYEPLIDESYHDGMLTVWEGIPKDKNDPESKRKEGLRGLLKRWHRASMPDDVELVVDKPVWIETPQQPGTASCGVLIVAQAHSYLTGHEDQRKYGVSKDDVKVMRLRMLWVIMHHSKERAMSEGDAAKTSNILQRLQDELK</sequence>
<keyword evidence="4" id="KW-0862">Zinc</keyword>
<evidence type="ECO:0000256" key="3">
    <source>
        <dbReference type="ARBA" id="ARBA00022801"/>
    </source>
</evidence>
<feature type="compositionally biased region" description="Acidic residues" evidence="5">
    <location>
        <begin position="45"/>
        <end position="54"/>
    </location>
</feature>
<feature type="compositionally biased region" description="Basic and acidic residues" evidence="5">
    <location>
        <begin position="856"/>
        <end position="870"/>
    </location>
</feature>
<dbReference type="PROSITE" id="PS50966">
    <property type="entry name" value="ZF_SWIM"/>
    <property type="match status" value="1"/>
</dbReference>
<feature type="region of interest" description="Disordered" evidence="5">
    <location>
        <begin position="1"/>
        <end position="20"/>
    </location>
</feature>
<keyword evidence="4" id="KW-0863">Zinc-finger</keyword>
<reference evidence="8 9" key="1">
    <citation type="submission" date="2013-11" db="EMBL/GenBank/DDBJ databases">
        <title>The Genome Sequence of Phytophthora parasitica P10297.</title>
        <authorList>
            <consortium name="The Broad Institute Genomics Platform"/>
            <person name="Russ C."/>
            <person name="Tyler B."/>
            <person name="Panabieres F."/>
            <person name="Shan W."/>
            <person name="Tripathy S."/>
            <person name="Grunwald N."/>
            <person name="Machado M."/>
            <person name="Johnson C.S."/>
            <person name="Walker B."/>
            <person name="Young S.K."/>
            <person name="Zeng Q."/>
            <person name="Gargeya S."/>
            <person name="Fitzgerald M."/>
            <person name="Haas B."/>
            <person name="Abouelleil A."/>
            <person name="Allen A.W."/>
            <person name="Alvarado L."/>
            <person name="Arachchi H.M."/>
            <person name="Berlin A.M."/>
            <person name="Chapman S.B."/>
            <person name="Gainer-Dewar J."/>
            <person name="Goldberg J."/>
            <person name="Griggs A."/>
            <person name="Gujja S."/>
            <person name="Hansen M."/>
            <person name="Howarth C."/>
            <person name="Imamovic A."/>
            <person name="Ireland A."/>
            <person name="Larimer J."/>
            <person name="McCowan C."/>
            <person name="Murphy C."/>
            <person name="Pearson M."/>
            <person name="Poon T.W."/>
            <person name="Priest M."/>
            <person name="Roberts A."/>
            <person name="Saif S."/>
            <person name="Shea T."/>
            <person name="Sisk P."/>
            <person name="Sykes S."/>
            <person name="Wortman J."/>
            <person name="Nusbaum C."/>
            <person name="Birren B."/>
        </authorList>
    </citation>
    <scope>NUCLEOTIDE SEQUENCE [LARGE SCALE GENOMIC DNA]</scope>
    <source>
        <strain evidence="8 9">P10297</strain>
    </source>
</reference>
<comment type="caution">
    <text evidence="8">The sequence shown here is derived from an EMBL/GenBank/DDBJ whole genome shotgun (WGS) entry which is preliminary data.</text>
</comment>
<dbReference type="InterPro" id="IPR048324">
    <property type="entry name" value="ZSWIM1-3_RNaseH-like"/>
</dbReference>
<evidence type="ECO:0000256" key="1">
    <source>
        <dbReference type="ARBA" id="ARBA00005234"/>
    </source>
</evidence>
<evidence type="ECO:0000256" key="4">
    <source>
        <dbReference type="PROSITE-ProRule" id="PRU00325"/>
    </source>
</evidence>
<protein>
    <recommendedName>
        <fullName evidence="10">SWIM-type domain-containing protein</fullName>
    </recommendedName>
</protein>
<feature type="compositionally biased region" description="Basic and acidic residues" evidence="5">
    <location>
        <begin position="754"/>
        <end position="766"/>
    </location>
</feature>
<proteinExistence type="inferred from homology"/>
<dbReference type="GO" id="GO:0008234">
    <property type="term" value="F:cysteine-type peptidase activity"/>
    <property type="evidence" value="ECO:0007669"/>
    <property type="project" value="InterPro"/>
</dbReference>
<dbReference type="Pfam" id="PF21056">
    <property type="entry name" value="ZSWIM1-3_RNaseH-like"/>
    <property type="match status" value="1"/>
</dbReference>
<feature type="region of interest" description="Disordered" evidence="5">
    <location>
        <begin position="752"/>
        <end position="774"/>
    </location>
</feature>
<dbReference type="OrthoDB" id="129454at2759"/>
<dbReference type="EMBL" id="ANIY01001096">
    <property type="protein sequence ID" value="ETP49477.1"/>
    <property type="molecule type" value="Genomic_DNA"/>
</dbReference>
<dbReference type="PANTHER" id="PTHR31569:SF4">
    <property type="entry name" value="SWIM-TYPE DOMAIN-CONTAINING PROTEIN"/>
    <property type="match status" value="1"/>
</dbReference>
<evidence type="ECO:0000259" key="6">
    <source>
        <dbReference type="PROSITE" id="PS50600"/>
    </source>
</evidence>
<feature type="domain" description="Ubiquitin-like protease family profile" evidence="6">
    <location>
        <begin position="1068"/>
        <end position="1247"/>
    </location>
</feature>
<feature type="domain" description="SWIM-type" evidence="7">
    <location>
        <begin position="588"/>
        <end position="620"/>
    </location>
</feature>
<feature type="region of interest" description="Disordered" evidence="5">
    <location>
        <begin position="36"/>
        <end position="81"/>
    </location>
</feature>
<evidence type="ECO:0008006" key="10">
    <source>
        <dbReference type="Google" id="ProtNLM"/>
    </source>
</evidence>
<evidence type="ECO:0000259" key="7">
    <source>
        <dbReference type="PROSITE" id="PS50966"/>
    </source>
</evidence>
<evidence type="ECO:0000256" key="5">
    <source>
        <dbReference type="SAM" id="MobiDB-lite"/>
    </source>
</evidence>
<keyword evidence="2" id="KW-0645">Protease</keyword>
<feature type="compositionally biased region" description="Basic and acidic residues" evidence="5">
    <location>
        <begin position="10"/>
        <end position="20"/>
    </location>
</feature>
<evidence type="ECO:0000313" key="9">
    <source>
        <dbReference type="Proteomes" id="UP000018948"/>
    </source>
</evidence>
<comment type="similarity">
    <text evidence="1">Belongs to the peptidase C48 family.</text>
</comment>
<dbReference type="PROSITE" id="PS50600">
    <property type="entry name" value="ULP_PROTEASE"/>
    <property type="match status" value="1"/>
</dbReference>
<dbReference type="InterPro" id="IPR007527">
    <property type="entry name" value="Znf_SWIM"/>
</dbReference>
<accession>W2ZQ23</accession>